<dbReference type="Proteomes" id="UP000006663">
    <property type="component" value="Chromosome"/>
</dbReference>
<proteinExistence type="predicted"/>
<keyword evidence="1" id="KW-1133">Transmembrane helix</keyword>
<accession>E4NN34</accession>
<reference evidence="3 5" key="2">
    <citation type="journal article" date="2014" name="PLoS Genet.">
        <title>Phylogenetically driven sequencing of extremely halophilic archaea reveals strategies for static and dynamic osmo-response.</title>
        <authorList>
            <person name="Becker E.A."/>
            <person name="Seitzer P.M."/>
            <person name="Tritt A."/>
            <person name="Larsen D."/>
            <person name="Krusor M."/>
            <person name="Yao A.I."/>
            <person name="Wu D."/>
            <person name="Madern D."/>
            <person name="Eisen J.A."/>
            <person name="Darling A.E."/>
            <person name="Facciotti M.T."/>
        </authorList>
    </citation>
    <scope>NUCLEOTIDE SEQUENCE [LARGE SCALE GENOMIC DNA]</scope>
    <source>
        <strain evidence="3 5">DSM 11551</strain>
    </source>
</reference>
<evidence type="ECO:0000313" key="3">
    <source>
        <dbReference type="EMBL" id="ELY27240.1"/>
    </source>
</evidence>
<organism evidence="2 4">
    <name type="scientific">Halogeometricum borinquense (strain ATCC 700274 / DSM 11551 / JCM 10706 / KCTC 4070 / PR3)</name>
    <dbReference type="NCBI Taxonomy" id="469382"/>
    <lineage>
        <taxon>Archaea</taxon>
        <taxon>Methanobacteriati</taxon>
        <taxon>Methanobacteriota</taxon>
        <taxon>Stenosarchaea group</taxon>
        <taxon>Halobacteria</taxon>
        <taxon>Halobacteriales</taxon>
        <taxon>Haloferacaceae</taxon>
        <taxon>Halogeometricum</taxon>
    </lineage>
</organism>
<sequence>MNSISPALVAAGFAVTVLALGPVASTEPGRRFGAWFRNLGGAYRLVLVLGFTALVFGTSFAYDVSPVTIQTVIFGSVVGLTVHVVSRILSDRLSND</sequence>
<dbReference type="Proteomes" id="UP000011585">
    <property type="component" value="Unassembled WGS sequence"/>
</dbReference>
<protein>
    <submittedName>
        <fullName evidence="2">Uncharacterized protein</fullName>
    </submittedName>
</protein>
<keyword evidence="4" id="KW-1185">Reference proteome</keyword>
<gene>
    <name evidence="2" type="ordered locus">Hbor_06650</name>
    <name evidence="3" type="ORF">C499_09264</name>
</gene>
<dbReference type="HOGENOM" id="CLU_2353125_0_0_2"/>
<evidence type="ECO:0000313" key="5">
    <source>
        <dbReference type="Proteomes" id="UP000011585"/>
    </source>
</evidence>
<name>E4NN34_HALBP</name>
<reference evidence="2 4" key="1">
    <citation type="journal article" date="2009" name="Stand. Genomic Sci.">
        <title>Complete genome sequence of Halogeometricum borinquense type strain (PR3).</title>
        <authorList>
            <person name="Malfatti S."/>
            <person name="Tindall B.J."/>
            <person name="Schneider S."/>
            <person name="Fahnrich R."/>
            <person name="Lapidus A."/>
            <person name="Labuttii K."/>
            <person name="Copeland A."/>
            <person name="Glavina Del Rio T."/>
            <person name="Nolan M."/>
            <person name="Chen F."/>
            <person name="Lucas S."/>
            <person name="Tice H."/>
            <person name="Cheng J.F."/>
            <person name="Bruce D."/>
            <person name="Goodwin L."/>
            <person name="Pitluck S."/>
            <person name="Anderson I."/>
            <person name="Pati A."/>
            <person name="Ivanova N."/>
            <person name="Mavromatis K."/>
            <person name="Chen A."/>
            <person name="Palaniappan K."/>
            <person name="D'haeseleer P."/>
            <person name="Goker M."/>
            <person name="Bristow J."/>
            <person name="Eisen J.A."/>
            <person name="Markowitz V."/>
            <person name="Hugenholtz P."/>
            <person name="Kyrpides N.C."/>
            <person name="Klenk H.P."/>
            <person name="Chain P."/>
        </authorList>
    </citation>
    <scope>NUCLEOTIDE SEQUENCE [LARGE SCALE GENOMIC DNA]</scope>
    <source>
        <strain evidence="4">ATCC 700274 / DSM 11551 / JCM 10706 / KCTC 4070 / PR3</strain>
        <strain evidence="2">PR 3</strain>
    </source>
</reference>
<dbReference type="AlphaFoldDB" id="E4NN34"/>
<feature type="transmembrane region" description="Helical" evidence="1">
    <location>
        <begin position="41"/>
        <end position="62"/>
    </location>
</feature>
<evidence type="ECO:0000313" key="2">
    <source>
        <dbReference type="EMBL" id="ADQ66264.1"/>
    </source>
</evidence>
<dbReference type="OrthoDB" id="382174at2157"/>
<keyword evidence="1" id="KW-0812">Transmembrane</keyword>
<dbReference type="eggNOG" id="arCOG13460">
    <property type="taxonomic scope" value="Archaea"/>
</dbReference>
<dbReference type="EMBL" id="AOHT01000033">
    <property type="protein sequence ID" value="ELY27240.1"/>
    <property type="molecule type" value="Genomic_DNA"/>
</dbReference>
<dbReference type="EMBL" id="CP001690">
    <property type="protein sequence ID" value="ADQ66264.1"/>
    <property type="molecule type" value="Genomic_DNA"/>
</dbReference>
<dbReference type="KEGG" id="hbo:Hbor_06650"/>
<feature type="transmembrane region" description="Helical" evidence="1">
    <location>
        <begin position="69"/>
        <end position="89"/>
    </location>
</feature>
<keyword evidence="1" id="KW-0472">Membrane</keyword>
<evidence type="ECO:0000313" key="4">
    <source>
        <dbReference type="Proteomes" id="UP000006663"/>
    </source>
</evidence>
<evidence type="ECO:0000256" key="1">
    <source>
        <dbReference type="SAM" id="Phobius"/>
    </source>
</evidence>